<dbReference type="AlphaFoldDB" id="A0A9X0DD28"/>
<accession>A0A9X0DD28</accession>
<dbReference type="Proteomes" id="UP001152300">
    <property type="component" value="Unassembled WGS sequence"/>
</dbReference>
<sequence length="147" mass="15965">MHCFICGHNNFSGLRKCENQTCKALLSTAKIVKYYTTTDEQRTVLGAMEHYIANDEGKLVQELEIPAGVKTDTVVQVQAFGVKVMLVVGENCGKGDCKNVIRCAHGSVKISFAEKRPADVVERDGGALYGATKTVAYPEEQNHEAGA</sequence>
<dbReference type="OrthoDB" id="8300194at2759"/>
<comment type="caution">
    <text evidence="1">The sequence shown here is derived from an EMBL/GenBank/DDBJ whole genome shotgun (WGS) entry which is preliminary data.</text>
</comment>
<name>A0A9X0DD28_9HELO</name>
<reference evidence="1" key="1">
    <citation type="submission" date="2022-11" db="EMBL/GenBank/DDBJ databases">
        <title>Genome Resource of Sclerotinia nivalis Strain SnTB1, a Plant Pathogen Isolated from American Ginseng.</title>
        <authorList>
            <person name="Fan S."/>
        </authorList>
    </citation>
    <scope>NUCLEOTIDE SEQUENCE</scope>
    <source>
        <strain evidence="1">SnTB1</strain>
    </source>
</reference>
<evidence type="ECO:0000313" key="1">
    <source>
        <dbReference type="EMBL" id="KAJ8058065.1"/>
    </source>
</evidence>
<keyword evidence="2" id="KW-1185">Reference proteome</keyword>
<evidence type="ECO:0000313" key="2">
    <source>
        <dbReference type="Proteomes" id="UP001152300"/>
    </source>
</evidence>
<gene>
    <name evidence="1" type="ORF">OCU04_012924</name>
</gene>
<protein>
    <submittedName>
        <fullName evidence="1">Uncharacterized protein</fullName>
    </submittedName>
</protein>
<proteinExistence type="predicted"/>
<organism evidence="1 2">
    <name type="scientific">Sclerotinia nivalis</name>
    <dbReference type="NCBI Taxonomy" id="352851"/>
    <lineage>
        <taxon>Eukaryota</taxon>
        <taxon>Fungi</taxon>
        <taxon>Dikarya</taxon>
        <taxon>Ascomycota</taxon>
        <taxon>Pezizomycotina</taxon>
        <taxon>Leotiomycetes</taxon>
        <taxon>Helotiales</taxon>
        <taxon>Sclerotiniaceae</taxon>
        <taxon>Sclerotinia</taxon>
    </lineage>
</organism>
<dbReference type="EMBL" id="JAPEIS010000017">
    <property type="protein sequence ID" value="KAJ8058065.1"/>
    <property type="molecule type" value="Genomic_DNA"/>
</dbReference>